<dbReference type="InterPro" id="IPR003656">
    <property type="entry name" value="Znf_BED"/>
</dbReference>
<dbReference type="EMBL" id="JAVXUO010002263">
    <property type="protein sequence ID" value="KAK2974936.1"/>
    <property type="molecule type" value="Genomic_DNA"/>
</dbReference>
<comment type="caution">
    <text evidence="5">The sequence shown here is derived from an EMBL/GenBank/DDBJ whole genome shotgun (WGS) entry which is preliminary data.</text>
</comment>
<evidence type="ECO:0000256" key="2">
    <source>
        <dbReference type="ARBA" id="ARBA00022771"/>
    </source>
</evidence>
<name>A0AA88R9J8_9ASTE</name>
<evidence type="ECO:0000256" key="3">
    <source>
        <dbReference type="ARBA" id="ARBA00022833"/>
    </source>
</evidence>
<dbReference type="AlphaFoldDB" id="A0AA88R9J8"/>
<keyword evidence="6" id="KW-1185">Reference proteome</keyword>
<keyword evidence="2" id="KW-0863">Zinc-finger</keyword>
<dbReference type="SMART" id="SM00614">
    <property type="entry name" value="ZnF_BED"/>
    <property type="match status" value="1"/>
</dbReference>
<accession>A0AA88R9J8</accession>
<feature type="domain" description="BED-type" evidence="4">
    <location>
        <begin position="129"/>
        <end position="166"/>
    </location>
</feature>
<keyword evidence="3" id="KW-0862">Zinc</keyword>
<evidence type="ECO:0000313" key="5">
    <source>
        <dbReference type="EMBL" id="KAK2974936.1"/>
    </source>
</evidence>
<evidence type="ECO:0000259" key="4">
    <source>
        <dbReference type="Pfam" id="PF02892"/>
    </source>
</evidence>
<evidence type="ECO:0000313" key="6">
    <source>
        <dbReference type="Proteomes" id="UP001187471"/>
    </source>
</evidence>
<dbReference type="GO" id="GO:0008270">
    <property type="term" value="F:zinc ion binding"/>
    <property type="evidence" value="ECO:0007669"/>
    <property type="project" value="UniProtKB-KW"/>
</dbReference>
<sequence>MRAAISSARCLASSTPSRAGGGTLLYDAGGASGDWEAIGAENPVARRAPDGGGGVVCSSYLRFSPVAYKEKGLFQLVGDTKATRDTIQMSDKEFGIVGPDNNVDYVRGYFGLRRSSRNNEVRSTEFYIKSTTDEGKVVSECKYCQKVYIAGSSHGTSNMRRHLRSQYPSRNSPEDFVHNLHDKFIFKIVVRYLASTMLDKIDNEGSLNLWASMMNP</sequence>
<proteinExistence type="predicted"/>
<protein>
    <recommendedName>
        <fullName evidence="4">BED-type domain-containing protein</fullName>
    </recommendedName>
</protein>
<gene>
    <name evidence="5" type="ORF">RJ640_009218</name>
</gene>
<keyword evidence="1" id="KW-0479">Metal-binding</keyword>
<dbReference type="Proteomes" id="UP001187471">
    <property type="component" value="Unassembled WGS sequence"/>
</dbReference>
<evidence type="ECO:0000256" key="1">
    <source>
        <dbReference type="ARBA" id="ARBA00022723"/>
    </source>
</evidence>
<dbReference type="Pfam" id="PF02892">
    <property type="entry name" value="zf-BED"/>
    <property type="match status" value="1"/>
</dbReference>
<reference evidence="5" key="1">
    <citation type="submission" date="2022-12" db="EMBL/GenBank/DDBJ databases">
        <title>Draft genome assemblies for two species of Escallonia (Escalloniales).</title>
        <authorList>
            <person name="Chanderbali A."/>
            <person name="Dervinis C."/>
            <person name="Anghel I."/>
            <person name="Soltis D."/>
            <person name="Soltis P."/>
            <person name="Zapata F."/>
        </authorList>
    </citation>
    <scope>NUCLEOTIDE SEQUENCE</scope>
    <source>
        <strain evidence="5">UCBG92.1500</strain>
        <tissue evidence="5">Leaf</tissue>
    </source>
</reference>
<organism evidence="5 6">
    <name type="scientific">Escallonia rubra</name>
    <dbReference type="NCBI Taxonomy" id="112253"/>
    <lineage>
        <taxon>Eukaryota</taxon>
        <taxon>Viridiplantae</taxon>
        <taxon>Streptophyta</taxon>
        <taxon>Embryophyta</taxon>
        <taxon>Tracheophyta</taxon>
        <taxon>Spermatophyta</taxon>
        <taxon>Magnoliopsida</taxon>
        <taxon>eudicotyledons</taxon>
        <taxon>Gunneridae</taxon>
        <taxon>Pentapetalae</taxon>
        <taxon>asterids</taxon>
        <taxon>campanulids</taxon>
        <taxon>Escalloniales</taxon>
        <taxon>Escalloniaceae</taxon>
        <taxon>Escallonia</taxon>
    </lineage>
</organism>
<dbReference type="GO" id="GO:0003677">
    <property type="term" value="F:DNA binding"/>
    <property type="evidence" value="ECO:0007669"/>
    <property type="project" value="InterPro"/>
</dbReference>